<sequence length="105" mass="11736">MREASVLPKTPEGRASRILQGLLEEALFGLPFLRSRLFQELLRGREGRRAGALVARRLRADPILAQTLLSLPLPEAWREAAREGARGDKRIPLFPELQVAWGRGA</sequence>
<dbReference type="EMBL" id="SJZF01000044">
    <property type="protein sequence ID" value="TFU24974.1"/>
    <property type="molecule type" value="Genomic_DNA"/>
</dbReference>
<reference evidence="1 2" key="1">
    <citation type="submission" date="2019-03" db="EMBL/GenBank/DDBJ databases">
        <title>Thermus tengchongensis species for the arsenic transformation mechanism.</title>
        <authorList>
            <person name="Yuan G.C."/>
        </authorList>
    </citation>
    <scope>NUCLEOTIDE SEQUENCE [LARGE SCALE GENOMIC DNA]</scope>
    <source>
        <strain evidence="1 2">15W</strain>
    </source>
</reference>
<dbReference type="AlphaFoldDB" id="A0A4Y9F733"/>
<protein>
    <submittedName>
        <fullName evidence="1">Uncharacterized protein</fullName>
    </submittedName>
</protein>
<gene>
    <name evidence="1" type="ORF">E0687_13080</name>
</gene>
<name>A0A4Y9F733_9DEIN</name>
<proteinExistence type="predicted"/>
<dbReference type="Proteomes" id="UP000297668">
    <property type="component" value="Unassembled WGS sequence"/>
</dbReference>
<evidence type="ECO:0000313" key="1">
    <source>
        <dbReference type="EMBL" id="TFU24974.1"/>
    </source>
</evidence>
<dbReference type="RefSeq" id="WP_135261140.1">
    <property type="nucleotide sequence ID" value="NZ_SJZF01000044.1"/>
</dbReference>
<organism evidence="1 2">
    <name type="scientific">Thermus tengchongensis</name>
    <dbReference type="NCBI Taxonomy" id="1214928"/>
    <lineage>
        <taxon>Bacteria</taxon>
        <taxon>Thermotogati</taxon>
        <taxon>Deinococcota</taxon>
        <taxon>Deinococci</taxon>
        <taxon>Thermales</taxon>
        <taxon>Thermaceae</taxon>
        <taxon>Thermus</taxon>
    </lineage>
</organism>
<accession>A0A4Y9F733</accession>
<comment type="caution">
    <text evidence="1">The sequence shown here is derived from an EMBL/GenBank/DDBJ whole genome shotgun (WGS) entry which is preliminary data.</text>
</comment>
<evidence type="ECO:0000313" key="2">
    <source>
        <dbReference type="Proteomes" id="UP000297668"/>
    </source>
</evidence>